<name>A0ABR9VUN0_9SYNC</name>
<keyword evidence="3" id="KW-0121">Carboxypeptidase</keyword>
<dbReference type="SUPFAM" id="SSF56601">
    <property type="entry name" value="beta-lactamase/transpeptidase-like"/>
    <property type="match status" value="1"/>
</dbReference>
<dbReference type="Pfam" id="PF02113">
    <property type="entry name" value="Peptidase_S13"/>
    <property type="match status" value="1"/>
</dbReference>
<gene>
    <name evidence="3" type="primary">dacB</name>
    <name evidence="3" type="ORF">IQ217_10010</name>
</gene>
<dbReference type="InterPro" id="IPR012338">
    <property type="entry name" value="Beta-lactam/transpept-like"/>
</dbReference>
<sequence length="484" mass="52488">MVLILPSQWKKHLSLLPLSLTGTGVFFLFLTTGVGAQTDRLCPAELGQKLATHLQQPDLGRAQWGIAIQPLTESQPVYQYQADRLFIPASNQKLITTAMALQELGPNFRFATQVYQLDGGKKVQIITSGDPSLTLEDLTAIAKKLKDRGVTVIEELVLVDAIAPQDYQRPSWEWDDLHYGYAPPVNGAILAGNQVSLTLTPQDLGKPLAPTWSDSIAGEQWQIINQTQTEVDPAQSPQVRQIFGQRQLVLTGALPPAGEPREITLAVADPPGYFLASLQQKLAEQGITVNSQTLSTDTTAIALAPVLTLTSAPLSALIKTVNQDSNNLYAEALLNAIQLPSSDTNWQSYLERLGLAPTTVRLRDGSGLSRQDLVTPQTLVQLLINQTQRSTGTIYQQSLAVAGRSGTLERSFADTPLVGKMRGKTGTLTGVVSLTGYVENDHWGPVAFSFMVNNSDLGAAVLREAMKQMVLWTAQVEKCQPSGQ</sequence>
<dbReference type="GO" id="GO:0009002">
    <property type="term" value="F:serine-type D-Ala-D-Ala carboxypeptidase activity"/>
    <property type="evidence" value="ECO:0007669"/>
    <property type="project" value="UniProtKB-EC"/>
</dbReference>
<comment type="similarity">
    <text evidence="1">Belongs to the peptidase S13 family.</text>
</comment>
<keyword evidence="4" id="KW-1185">Reference proteome</keyword>
<dbReference type="EMBL" id="JADEVV010000025">
    <property type="protein sequence ID" value="MBE9254168.1"/>
    <property type="molecule type" value="Genomic_DNA"/>
</dbReference>
<comment type="caution">
    <text evidence="3">The sequence shown here is derived from an EMBL/GenBank/DDBJ whole genome shotgun (WGS) entry which is preliminary data.</text>
</comment>
<keyword evidence="2 3" id="KW-0378">Hydrolase</keyword>
<dbReference type="PANTHER" id="PTHR30023:SF0">
    <property type="entry name" value="PENICILLIN-SENSITIVE CARBOXYPEPTIDASE A"/>
    <property type="match status" value="1"/>
</dbReference>
<accession>A0ABR9VUN0</accession>
<proteinExistence type="inferred from homology"/>
<evidence type="ECO:0000313" key="3">
    <source>
        <dbReference type="EMBL" id="MBE9254168.1"/>
    </source>
</evidence>
<protein>
    <submittedName>
        <fullName evidence="3">D-alanyl-D-alanine carboxypeptidase/D-alanyl-D-alanine-endopeptidase</fullName>
        <ecNumber evidence="3">3.4.16.4</ecNumber>
    </submittedName>
</protein>
<dbReference type="NCBIfam" id="TIGR00666">
    <property type="entry name" value="PBP4"/>
    <property type="match status" value="1"/>
</dbReference>
<dbReference type="Proteomes" id="UP000658720">
    <property type="component" value="Unassembled WGS sequence"/>
</dbReference>
<dbReference type="InterPro" id="IPR000667">
    <property type="entry name" value="Peptidase_S13"/>
</dbReference>
<dbReference type="Gene3D" id="3.50.80.20">
    <property type="entry name" value="D-Ala-D-Ala carboxypeptidase C, peptidase S13"/>
    <property type="match status" value="1"/>
</dbReference>
<dbReference type="Gene3D" id="3.40.710.10">
    <property type="entry name" value="DD-peptidase/beta-lactamase superfamily"/>
    <property type="match status" value="2"/>
</dbReference>
<evidence type="ECO:0000313" key="4">
    <source>
        <dbReference type="Proteomes" id="UP000658720"/>
    </source>
</evidence>
<organism evidence="3 4">
    <name type="scientific">Synechocystis salina LEGE 00031</name>
    <dbReference type="NCBI Taxonomy" id="1828736"/>
    <lineage>
        <taxon>Bacteria</taxon>
        <taxon>Bacillati</taxon>
        <taxon>Cyanobacteriota</taxon>
        <taxon>Cyanophyceae</taxon>
        <taxon>Synechococcales</taxon>
        <taxon>Merismopediaceae</taxon>
        <taxon>Synechocystis</taxon>
    </lineage>
</organism>
<dbReference type="PANTHER" id="PTHR30023">
    <property type="entry name" value="D-ALANYL-D-ALANINE CARBOXYPEPTIDASE"/>
    <property type="match status" value="1"/>
</dbReference>
<dbReference type="EC" id="3.4.16.4" evidence="3"/>
<evidence type="ECO:0000256" key="2">
    <source>
        <dbReference type="ARBA" id="ARBA00022801"/>
    </source>
</evidence>
<keyword evidence="3" id="KW-0645">Protease</keyword>
<dbReference type="RefSeq" id="WP_194019830.1">
    <property type="nucleotide sequence ID" value="NZ_JADEVV010000025.1"/>
</dbReference>
<evidence type="ECO:0000256" key="1">
    <source>
        <dbReference type="ARBA" id="ARBA00006096"/>
    </source>
</evidence>
<reference evidence="3 4" key="1">
    <citation type="submission" date="2020-10" db="EMBL/GenBank/DDBJ databases">
        <authorList>
            <person name="Castelo-Branco R."/>
            <person name="Eusebio N."/>
            <person name="Adriana R."/>
            <person name="Vieira A."/>
            <person name="Brugerolle De Fraissinette N."/>
            <person name="Rezende De Castro R."/>
            <person name="Schneider M.P."/>
            <person name="Vasconcelos V."/>
            <person name="Leao P.N."/>
        </authorList>
    </citation>
    <scope>NUCLEOTIDE SEQUENCE [LARGE SCALE GENOMIC DNA]</scope>
    <source>
        <strain evidence="3 4">LEGE 00031</strain>
    </source>
</reference>
<dbReference type="PRINTS" id="PR00922">
    <property type="entry name" value="DADACBPTASE3"/>
</dbReference>